<evidence type="ECO:0000256" key="1">
    <source>
        <dbReference type="SAM" id="MobiDB-lite"/>
    </source>
</evidence>
<feature type="region of interest" description="Disordered" evidence="1">
    <location>
        <begin position="93"/>
        <end position="130"/>
    </location>
</feature>
<dbReference type="Proteomes" id="UP000011668">
    <property type="component" value="Unassembled WGS sequence"/>
</dbReference>
<keyword evidence="3" id="KW-1185">Reference proteome</keyword>
<dbReference type="EMBL" id="AFRT01000780">
    <property type="protein sequence ID" value="ELU42638.1"/>
    <property type="molecule type" value="Genomic_DNA"/>
</dbReference>
<gene>
    <name evidence="2" type="ORF">AG1IA_03357</name>
</gene>
<feature type="compositionally biased region" description="Low complexity" evidence="1">
    <location>
        <begin position="94"/>
        <end position="109"/>
    </location>
</feature>
<evidence type="ECO:0000313" key="2">
    <source>
        <dbReference type="EMBL" id="ELU42638.1"/>
    </source>
</evidence>
<proteinExistence type="predicted"/>
<accession>L8X0S5</accession>
<dbReference type="AlphaFoldDB" id="L8X0S5"/>
<feature type="compositionally biased region" description="Basic and acidic residues" evidence="1">
    <location>
        <begin position="112"/>
        <end position="130"/>
    </location>
</feature>
<organism evidence="2 3">
    <name type="scientific">Thanatephorus cucumeris (strain AG1-IA)</name>
    <name type="common">Rice sheath blight fungus</name>
    <name type="synonym">Rhizoctonia solani</name>
    <dbReference type="NCBI Taxonomy" id="983506"/>
    <lineage>
        <taxon>Eukaryota</taxon>
        <taxon>Fungi</taxon>
        <taxon>Dikarya</taxon>
        <taxon>Basidiomycota</taxon>
        <taxon>Agaricomycotina</taxon>
        <taxon>Agaricomycetes</taxon>
        <taxon>Cantharellales</taxon>
        <taxon>Ceratobasidiaceae</taxon>
        <taxon>Rhizoctonia</taxon>
        <taxon>Rhizoctonia solani AG-1</taxon>
    </lineage>
</organism>
<reference evidence="2 3" key="1">
    <citation type="journal article" date="2013" name="Nat. Commun.">
        <title>The evolution and pathogenic mechanisms of the rice sheath blight pathogen.</title>
        <authorList>
            <person name="Zheng A."/>
            <person name="Lin R."/>
            <person name="Xu L."/>
            <person name="Qin P."/>
            <person name="Tang C."/>
            <person name="Ai P."/>
            <person name="Zhang D."/>
            <person name="Liu Y."/>
            <person name="Sun Z."/>
            <person name="Feng H."/>
            <person name="Wang Y."/>
            <person name="Chen Y."/>
            <person name="Liang X."/>
            <person name="Fu R."/>
            <person name="Li Q."/>
            <person name="Zhang J."/>
            <person name="Yu X."/>
            <person name="Xie Z."/>
            <person name="Ding L."/>
            <person name="Guan P."/>
            <person name="Tang J."/>
            <person name="Liang Y."/>
            <person name="Wang S."/>
            <person name="Deng Q."/>
            <person name="Li S."/>
            <person name="Zhu J."/>
            <person name="Wang L."/>
            <person name="Liu H."/>
            <person name="Li P."/>
        </authorList>
    </citation>
    <scope>NUCLEOTIDE SEQUENCE [LARGE SCALE GENOMIC DNA]</scope>
    <source>
        <strain evidence="3">AG-1 IA</strain>
    </source>
</reference>
<name>L8X0S5_THACA</name>
<comment type="caution">
    <text evidence="2">The sequence shown here is derived from an EMBL/GenBank/DDBJ whole genome shotgun (WGS) entry which is preliminary data.</text>
</comment>
<protein>
    <submittedName>
        <fullName evidence="2">Uncharacterized protein</fullName>
    </submittedName>
</protein>
<dbReference type="OrthoDB" id="3209268at2759"/>
<dbReference type="HOGENOM" id="CLU_1245964_0_0_1"/>
<sequence>MALASFPRHSYRLDPFLSYIPGKCPSFKTCLGAALQPDERTALIPTPIEPIDQLPLIEDDSNYLKDQLFAAHRDAASRMVNVEADHPFVIVPTHDSSYSHSESRSPSRSSSRHYEYEARSISPDRHGREESLDEDVFHVHIEGIRFLRPEVMRGRSGSVSRGRPRLDLRNGSVRGSRENVIPVPGEGLSSYDTQIPTPTQPLQNPMETPLVLKGKSVVRGFPPVHEVMGTGEGDYYG</sequence>
<feature type="region of interest" description="Disordered" evidence="1">
    <location>
        <begin position="155"/>
        <end position="193"/>
    </location>
</feature>
<evidence type="ECO:0000313" key="3">
    <source>
        <dbReference type="Proteomes" id="UP000011668"/>
    </source>
</evidence>